<feature type="compositionally biased region" description="Low complexity" evidence="1">
    <location>
        <begin position="230"/>
        <end position="255"/>
    </location>
</feature>
<name>D1B1Q0_SULD5</name>
<dbReference type="InterPro" id="IPR011049">
    <property type="entry name" value="Serralysin-like_metalloprot_C"/>
</dbReference>
<dbReference type="OrthoDB" id="9773411at2"/>
<dbReference type="PANTHER" id="PTHR39431">
    <property type="entry name" value="FRPA/C-RELATED PROTEIN"/>
    <property type="match status" value="1"/>
</dbReference>
<evidence type="ECO:0008006" key="4">
    <source>
        <dbReference type="Google" id="ProtNLM"/>
    </source>
</evidence>
<gene>
    <name evidence="2" type="ordered locus">Sdel_0991</name>
</gene>
<keyword evidence="3" id="KW-1185">Reference proteome</keyword>
<dbReference type="STRING" id="525898.Sdel_0991"/>
<dbReference type="KEGG" id="sdl:Sdel_0991"/>
<dbReference type="SUPFAM" id="SSF51120">
    <property type="entry name" value="beta-Roll"/>
    <property type="match status" value="1"/>
</dbReference>
<organism evidence="2 3">
    <name type="scientific">Sulfurospirillum deleyianum (strain ATCC 51133 / DSM 6946 / 5175)</name>
    <dbReference type="NCBI Taxonomy" id="525898"/>
    <lineage>
        <taxon>Bacteria</taxon>
        <taxon>Pseudomonadati</taxon>
        <taxon>Campylobacterota</taxon>
        <taxon>Epsilonproteobacteria</taxon>
        <taxon>Campylobacterales</taxon>
        <taxon>Sulfurospirillaceae</taxon>
        <taxon>Sulfurospirillum</taxon>
    </lineage>
</organism>
<dbReference type="PRINTS" id="PR00313">
    <property type="entry name" value="CABNDNGRPT"/>
</dbReference>
<dbReference type="EMBL" id="CP001816">
    <property type="protein sequence ID" value="ACZ12020.1"/>
    <property type="molecule type" value="Genomic_DNA"/>
</dbReference>
<feature type="compositionally biased region" description="Gly residues" evidence="1">
    <location>
        <begin position="289"/>
        <end position="302"/>
    </location>
</feature>
<evidence type="ECO:0000313" key="2">
    <source>
        <dbReference type="EMBL" id="ACZ12020.1"/>
    </source>
</evidence>
<proteinExistence type="predicted"/>
<reference evidence="3" key="1">
    <citation type="submission" date="2009-11" db="EMBL/GenBank/DDBJ databases">
        <title>The complete genome of Sulfurospirillum deleyianum DSM 6946.</title>
        <authorList>
            <consortium name="US DOE Joint Genome Institute (JGI-PGF)"/>
            <person name="Lucas S."/>
            <person name="Copeland A."/>
            <person name="Lapidus A."/>
            <person name="Glavina del Rio T."/>
            <person name="Dalin E."/>
            <person name="Tice H."/>
            <person name="Bruce D."/>
            <person name="Goodwin L."/>
            <person name="Pitluck S."/>
            <person name="Kyrpides N."/>
            <person name="Mavromatis K."/>
            <person name="Ivanova N."/>
            <person name="Ovchinnikova G."/>
            <person name="Munk A.C."/>
            <person name="Lu M."/>
            <person name="Brettin T."/>
            <person name="Detter J.C."/>
            <person name="Han C."/>
            <person name="Tapia R."/>
            <person name="Larimer F."/>
            <person name="Land M."/>
            <person name="Hauser L."/>
            <person name="Markowitz V."/>
            <person name="Cheng J.F."/>
            <person name="Hugenholtz P."/>
            <person name="Woyke T."/>
            <person name="Wu D."/>
            <person name="Aumann P."/>
            <person name="Schneider S."/>
            <person name="Lang E."/>
            <person name="Spring S."/>
            <person name="Klenk H.P."/>
            <person name="Eisen J.A."/>
        </authorList>
    </citation>
    <scope>NUCLEOTIDE SEQUENCE [LARGE SCALE GENOMIC DNA]</scope>
    <source>
        <strain evidence="3">ATCC 51133 / DSM 6946 / 5175</strain>
    </source>
</reference>
<dbReference type="AlphaFoldDB" id="D1B1Q0"/>
<dbReference type="InterPro" id="IPR001343">
    <property type="entry name" value="Hemolysn_Ca-bd"/>
</dbReference>
<feature type="region of interest" description="Disordered" evidence="1">
    <location>
        <begin position="391"/>
        <end position="416"/>
    </location>
</feature>
<dbReference type="Gene3D" id="2.150.10.10">
    <property type="entry name" value="Serralysin-like metalloprotease, C-terminal"/>
    <property type="match status" value="2"/>
</dbReference>
<feature type="region of interest" description="Disordered" evidence="1">
    <location>
        <begin position="227"/>
        <end position="311"/>
    </location>
</feature>
<dbReference type="RefSeq" id="WP_012856780.1">
    <property type="nucleotide sequence ID" value="NC_013512.1"/>
</dbReference>
<evidence type="ECO:0000313" key="3">
    <source>
        <dbReference type="Proteomes" id="UP000002222"/>
    </source>
</evidence>
<dbReference type="Pfam" id="PF00353">
    <property type="entry name" value="HemolysinCabind"/>
    <property type="match status" value="4"/>
</dbReference>
<dbReference type="InterPro" id="IPR018511">
    <property type="entry name" value="Hemolysin-typ_Ca-bd_CS"/>
</dbReference>
<dbReference type="eggNOG" id="COG2931">
    <property type="taxonomic scope" value="Bacteria"/>
</dbReference>
<accession>D1B1Q0</accession>
<dbReference type="HOGENOM" id="CLU_468441_0_0_7"/>
<dbReference type="GO" id="GO:0005509">
    <property type="term" value="F:calcium ion binding"/>
    <property type="evidence" value="ECO:0007669"/>
    <property type="project" value="InterPro"/>
</dbReference>
<reference evidence="2 3" key="2">
    <citation type="journal article" date="2010" name="Stand. Genomic Sci.">
        <title>Complete genome sequence of Sulfurospirillum deleyianum type strain (5175).</title>
        <authorList>
            <person name="Sikorski J."/>
            <person name="Lapidus A."/>
            <person name="Copeland A."/>
            <person name="Glavina Del Rio T."/>
            <person name="Nolan M."/>
            <person name="Lucas S."/>
            <person name="Chen F."/>
            <person name="Tice H."/>
            <person name="Cheng J.F."/>
            <person name="Saunders E."/>
            <person name="Bruce D."/>
            <person name="Goodwin L."/>
            <person name="Pitluck S."/>
            <person name="Ovchinnikova G."/>
            <person name="Pati A."/>
            <person name="Ivanova N."/>
            <person name="Mavromatis K."/>
            <person name="Chen A."/>
            <person name="Palaniappan K."/>
            <person name="Chain P."/>
            <person name="Land M."/>
            <person name="Hauser L."/>
            <person name="Chang Y.J."/>
            <person name="Jeffries C.D."/>
            <person name="Brettin T."/>
            <person name="Detter J.C."/>
            <person name="Han C."/>
            <person name="Rohde M."/>
            <person name="Lang E."/>
            <person name="Spring S."/>
            <person name="Goker M."/>
            <person name="Bristow J."/>
            <person name="Eisen J.A."/>
            <person name="Markowitz V."/>
            <person name="Hugenholtz P."/>
            <person name="Kyrpides N.C."/>
            <person name="Klenk H.P."/>
        </authorList>
    </citation>
    <scope>NUCLEOTIDE SEQUENCE [LARGE SCALE GENOMIC DNA]</scope>
    <source>
        <strain evidence="3">ATCC 51133 / DSM 6946 / 5175</strain>
    </source>
</reference>
<evidence type="ECO:0000256" key="1">
    <source>
        <dbReference type="SAM" id="MobiDB-lite"/>
    </source>
</evidence>
<dbReference type="Proteomes" id="UP000002222">
    <property type="component" value="Chromosome"/>
</dbReference>
<protein>
    <recommendedName>
        <fullName evidence="4">Hemolysin-type calcium-binding region</fullName>
    </recommendedName>
</protein>
<dbReference type="PROSITE" id="PS00330">
    <property type="entry name" value="HEMOLYSIN_CALCIUM"/>
    <property type="match status" value="6"/>
</dbReference>
<dbReference type="PANTHER" id="PTHR39431:SF1">
    <property type="entry name" value="FRPA_C-RELATED PROTEIN"/>
    <property type="match status" value="1"/>
</dbReference>
<sequence length="679" mass="72383">MYTITVKIAASGTAYTDPEDLHNSLTGHMWYSLAEDGVSTGSFGFAPVITEMDGPGKVYRTDDEFYAGTYYTGTIVIEKEQYDRLRNFGDKDNLNGNPFDFSTYYNGLTNSCVDYVWKALNIIGMNPSDFEGQNIPTSNADNVDGSLYNYLFGNTSGWSSSDASKGNYDAIYGSNNDDILRGDSKTDAIYGGGGKDDIYGGSLAEKLYGGEGDDFIDGSLGNDTIEGAEGNDTLDGGDGTDTLLGGTGDDNLFGDAGDDTLNGGEDNDTLNGGSGLDTLLGESGNDTLIGGGGNDTLDGGEGSDTLMGGDDYDTYLAGNGDTISDSDGSGRVNFEGNMLSGGTFNKDTGVYEGDGGSYSLSGGTLTFTNGAGTITIDNYSKDADSLGIHLEDKDDEDEENPNTNNILPETSAGEGHNENFSSPLVLDLNGNGTTSTFIAQTNTYFDMDGDGFKERISWTESSDGLLTLDLNNDGKVTNGGELFGNNTKLANGVNAKDGFEALSQYDLNKDNVIDAKDSIYSHLKVWIDSNSDGISTTDELKTLQELNITSINLNATETSTSEAYNTISDTSTFTQDGQTKTINDVWFYQNKSDTTYDYTTPIKESVAALPTIEGSGRVKDLQDAMNNDTVLEAKVTNLLNNASTMSFSNFSSAFNFFTCKIFSIQKALHVKIQIQHKGA</sequence>